<feature type="transmembrane region" description="Helical" evidence="1">
    <location>
        <begin position="179"/>
        <end position="197"/>
    </location>
</feature>
<feature type="transmembrane region" description="Helical" evidence="1">
    <location>
        <begin position="88"/>
        <end position="109"/>
    </location>
</feature>
<evidence type="ECO:0000313" key="2">
    <source>
        <dbReference type="EMBL" id="KPV51598.1"/>
    </source>
</evidence>
<keyword evidence="1" id="KW-1133">Transmembrane helix</keyword>
<feature type="transmembrane region" description="Helical" evidence="1">
    <location>
        <begin position="52"/>
        <end position="76"/>
    </location>
</feature>
<proteinExistence type="predicted"/>
<evidence type="ECO:0008006" key="4">
    <source>
        <dbReference type="Google" id="ProtNLM"/>
    </source>
</evidence>
<evidence type="ECO:0000256" key="1">
    <source>
        <dbReference type="SAM" id="Phobius"/>
    </source>
</evidence>
<organism evidence="2 3">
    <name type="scientific">Kouleothrix aurantiaca</name>
    <dbReference type="NCBI Taxonomy" id="186479"/>
    <lineage>
        <taxon>Bacteria</taxon>
        <taxon>Bacillati</taxon>
        <taxon>Chloroflexota</taxon>
        <taxon>Chloroflexia</taxon>
        <taxon>Chloroflexales</taxon>
        <taxon>Roseiflexineae</taxon>
        <taxon>Roseiflexaceae</taxon>
        <taxon>Kouleothrix</taxon>
    </lineage>
</organism>
<accession>A0A0P9F541</accession>
<keyword evidence="1" id="KW-0812">Transmembrane</keyword>
<dbReference type="EMBL" id="LJCR01000847">
    <property type="protein sequence ID" value="KPV51598.1"/>
    <property type="molecule type" value="Genomic_DNA"/>
</dbReference>
<feature type="transmembrane region" description="Helical" evidence="1">
    <location>
        <begin position="12"/>
        <end position="32"/>
    </location>
</feature>
<feature type="transmembrane region" description="Helical" evidence="1">
    <location>
        <begin position="209"/>
        <end position="228"/>
    </location>
</feature>
<dbReference type="Pfam" id="PF14329">
    <property type="entry name" value="DUF4386"/>
    <property type="match status" value="1"/>
</dbReference>
<dbReference type="InterPro" id="IPR025495">
    <property type="entry name" value="DUF4386"/>
</dbReference>
<dbReference type="Proteomes" id="UP000050509">
    <property type="component" value="Unassembled WGS sequence"/>
</dbReference>
<evidence type="ECO:0000313" key="3">
    <source>
        <dbReference type="Proteomes" id="UP000050509"/>
    </source>
</evidence>
<comment type="caution">
    <text evidence="2">The sequence shown here is derived from an EMBL/GenBank/DDBJ whole genome shotgun (WGS) entry which is preliminary data.</text>
</comment>
<keyword evidence="1" id="KW-0472">Membrane</keyword>
<feature type="transmembrane region" description="Helical" evidence="1">
    <location>
        <begin position="154"/>
        <end position="172"/>
    </location>
</feature>
<gene>
    <name evidence="2" type="ORF">SE17_20260</name>
</gene>
<reference evidence="2 3" key="1">
    <citation type="submission" date="2015-09" db="EMBL/GenBank/DDBJ databases">
        <title>Draft genome sequence of Kouleothrix aurantiaca JCM 19913.</title>
        <authorList>
            <person name="Hemp J."/>
        </authorList>
    </citation>
    <scope>NUCLEOTIDE SEQUENCE [LARGE SCALE GENOMIC DNA]</scope>
    <source>
        <strain evidence="2 3">COM-B</strain>
    </source>
</reference>
<keyword evidence="3" id="KW-1185">Reference proteome</keyword>
<protein>
    <recommendedName>
        <fullName evidence="4">DUF4386 domain-containing protein</fullName>
    </recommendedName>
</protein>
<dbReference type="AlphaFoldDB" id="A0A0P9F541"/>
<name>A0A0P9F541_9CHLR</name>
<sequence>MAPLSLRRLTGTLLILVPLTFTICFTLLQMLFEYPDILRQPTADVLTKFQAGGNGLIAVWYVLTLSALLLVPVAVLMRRVLATDADSASLSVATAFGVLAGLVQTLGFLRWPFLVPHLAQAYLAPDASEAQRAAAAMVFEAFHRYAGMGVGEHLGYLSTSVWSLLIALNMLRLPLFGRWLGWSGMLLALGIAVGLLEPAGLELAGTINALSYLAWAIWLMVVGVVMIVRRGESVPALRPSPIAR</sequence>